<dbReference type="PANTHER" id="PTHR23530">
    <property type="entry name" value="TRANSPORT PROTEIN-RELATED"/>
    <property type="match status" value="1"/>
</dbReference>
<keyword evidence="1 4" id="KW-0812">Transmembrane</keyword>
<dbReference type="PANTHER" id="PTHR23530:SF1">
    <property type="entry name" value="PERMEASE, MAJOR FACILITATOR SUPERFAMILY-RELATED"/>
    <property type="match status" value="1"/>
</dbReference>
<dbReference type="RefSeq" id="WP_372339414.1">
    <property type="nucleotide sequence ID" value="NZ_AP027059.1"/>
</dbReference>
<dbReference type="InterPro" id="IPR020846">
    <property type="entry name" value="MFS_dom"/>
</dbReference>
<feature type="transmembrane region" description="Helical" evidence="4">
    <location>
        <begin position="277"/>
        <end position="298"/>
    </location>
</feature>
<reference evidence="6 7" key="1">
    <citation type="submission" date="2022-11" db="EMBL/GenBank/DDBJ databases">
        <title>Haliovirga abyssi gen. nov., sp. nov., a mesophilic fermentative bacterium isolated from the Iheya North hydrothermal field and the proposal of Haliovirgaceae fam. nov.</title>
        <authorList>
            <person name="Miyazaki U."/>
            <person name="Tame A."/>
            <person name="Miyazaki J."/>
            <person name="Takai K."/>
            <person name="Sawayama S."/>
            <person name="Kitajima M."/>
            <person name="Okamoto A."/>
            <person name="Nakagawa S."/>
        </authorList>
    </citation>
    <scope>NUCLEOTIDE SEQUENCE [LARGE SCALE GENOMIC DNA]</scope>
    <source>
        <strain evidence="6 7">IC12</strain>
    </source>
</reference>
<dbReference type="SUPFAM" id="SSF103473">
    <property type="entry name" value="MFS general substrate transporter"/>
    <property type="match status" value="1"/>
</dbReference>
<dbReference type="InterPro" id="IPR036259">
    <property type="entry name" value="MFS_trans_sf"/>
</dbReference>
<evidence type="ECO:0000256" key="1">
    <source>
        <dbReference type="ARBA" id="ARBA00022692"/>
    </source>
</evidence>
<evidence type="ECO:0000256" key="3">
    <source>
        <dbReference type="ARBA" id="ARBA00023136"/>
    </source>
</evidence>
<feature type="transmembrane region" description="Helical" evidence="4">
    <location>
        <begin position="134"/>
        <end position="154"/>
    </location>
</feature>
<feature type="transmembrane region" description="Helical" evidence="4">
    <location>
        <begin position="341"/>
        <end position="360"/>
    </location>
</feature>
<feature type="transmembrane region" description="Helical" evidence="4">
    <location>
        <begin position="43"/>
        <end position="62"/>
    </location>
</feature>
<organism evidence="6 7">
    <name type="scientific">Haliovirga abyssi</name>
    <dbReference type="NCBI Taxonomy" id="2996794"/>
    <lineage>
        <taxon>Bacteria</taxon>
        <taxon>Fusobacteriati</taxon>
        <taxon>Fusobacteriota</taxon>
        <taxon>Fusobacteriia</taxon>
        <taxon>Fusobacteriales</taxon>
        <taxon>Haliovirgaceae</taxon>
        <taxon>Haliovirga</taxon>
    </lineage>
</organism>
<name>A0AAU9DG33_9FUSO</name>
<sequence>MFLIYLGISNMKIGLLQSSLFFVIFFTEFPSGVIGDRMGRKNTLLISVFFNILSLLLMIFHYNFITIWISFVFEGISMSFFSGTYSAIFYDSLKLYGKEDKYLKYSGNTSTIVNFLLGISIIVGAFLQNISWEIVYISTLTATLIGGIFLLFVYEKKGDSIIDTSNMKSIDFLKELINFFEKEEANKLWLLIIATSILEAVASYYYIISQSLFDSQKLSIEKIALIYGSLQILTAIMHKISIKINSKFKINKILLTSSILYILLLLLLIFNNSFISLIVLLLVTALSDISYISQDNFIQKMIPSESRSSLLSLFSFTSSVITGLIYIIFGKLGDIFSQNVSFTLLVIPCFGGLFLLNLYFQNINYLSIKE</sequence>
<dbReference type="Proteomes" id="UP001321582">
    <property type="component" value="Chromosome"/>
</dbReference>
<dbReference type="EMBL" id="AP027059">
    <property type="protein sequence ID" value="BDU51188.1"/>
    <property type="molecule type" value="Genomic_DNA"/>
</dbReference>
<feature type="domain" description="Major facilitator superfamily (MFS) profile" evidence="5">
    <location>
        <begin position="1"/>
        <end position="364"/>
    </location>
</feature>
<dbReference type="InterPro" id="IPR011701">
    <property type="entry name" value="MFS"/>
</dbReference>
<protein>
    <submittedName>
        <fullName evidence="6">MFS transporter</fullName>
    </submittedName>
</protein>
<feature type="transmembrane region" description="Helical" evidence="4">
    <location>
        <begin position="253"/>
        <end position="271"/>
    </location>
</feature>
<keyword evidence="3 4" id="KW-0472">Membrane</keyword>
<dbReference type="Gene3D" id="1.20.1250.20">
    <property type="entry name" value="MFS general substrate transporter like domains"/>
    <property type="match status" value="1"/>
</dbReference>
<evidence type="ECO:0000259" key="5">
    <source>
        <dbReference type="PROSITE" id="PS50850"/>
    </source>
</evidence>
<dbReference type="GO" id="GO:0022857">
    <property type="term" value="F:transmembrane transporter activity"/>
    <property type="evidence" value="ECO:0007669"/>
    <property type="project" value="InterPro"/>
</dbReference>
<feature type="transmembrane region" description="Helical" evidence="4">
    <location>
        <begin position="68"/>
        <end position="90"/>
    </location>
</feature>
<dbReference type="KEGG" id="haby:HLVA_17570"/>
<feature type="transmembrane region" description="Helical" evidence="4">
    <location>
        <begin position="111"/>
        <end position="128"/>
    </location>
</feature>
<evidence type="ECO:0000256" key="2">
    <source>
        <dbReference type="ARBA" id="ARBA00022989"/>
    </source>
</evidence>
<feature type="transmembrane region" description="Helical" evidence="4">
    <location>
        <begin position="188"/>
        <end position="208"/>
    </location>
</feature>
<keyword evidence="2 4" id="KW-1133">Transmembrane helix</keyword>
<evidence type="ECO:0000313" key="7">
    <source>
        <dbReference type="Proteomes" id="UP001321582"/>
    </source>
</evidence>
<dbReference type="AlphaFoldDB" id="A0AAU9DG33"/>
<evidence type="ECO:0000256" key="4">
    <source>
        <dbReference type="SAM" id="Phobius"/>
    </source>
</evidence>
<dbReference type="PROSITE" id="PS50850">
    <property type="entry name" value="MFS"/>
    <property type="match status" value="1"/>
</dbReference>
<dbReference type="InterPro" id="IPR053160">
    <property type="entry name" value="MFS_DHA3_Transporter"/>
</dbReference>
<evidence type="ECO:0000313" key="6">
    <source>
        <dbReference type="EMBL" id="BDU51188.1"/>
    </source>
</evidence>
<gene>
    <name evidence="6" type="ORF">HLVA_17570</name>
</gene>
<keyword evidence="7" id="KW-1185">Reference proteome</keyword>
<feature type="transmembrane region" description="Helical" evidence="4">
    <location>
        <begin position="223"/>
        <end position="241"/>
    </location>
</feature>
<feature type="transmembrane region" description="Helical" evidence="4">
    <location>
        <begin position="310"/>
        <end position="329"/>
    </location>
</feature>
<feature type="transmembrane region" description="Helical" evidence="4">
    <location>
        <begin position="12"/>
        <end position="31"/>
    </location>
</feature>
<accession>A0AAU9DG33</accession>
<dbReference type="Pfam" id="PF07690">
    <property type="entry name" value="MFS_1"/>
    <property type="match status" value="1"/>
</dbReference>
<proteinExistence type="predicted"/>